<proteinExistence type="predicted"/>
<organism evidence="1 2">
    <name type="scientific">Luteolibacter ambystomatis</name>
    <dbReference type="NCBI Taxonomy" id="2824561"/>
    <lineage>
        <taxon>Bacteria</taxon>
        <taxon>Pseudomonadati</taxon>
        <taxon>Verrucomicrobiota</taxon>
        <taxon>Verrucomicrobiia</taxon>
        <taxon>Verrucomicrobiales</taxon>
        <taxon>Verrucomicrobiaceae</taxon>
        <taxon>Luteolibacter</taxon>
    </lineage>
</organism>
<dbReference type="KEGG" id="lamb:KBB96_11860"/>
<dbReference type="EMBL" id="CP073100">
    <property type="protein sequence ID" value="QUE49569.1"/>
    <property type="molecule type" value="Genomic_DNA"/>
</dbReference>
<keyword evidence="2" id="KW-1185">Reference proteome</keyword>
<dbReference type="AlphaFoldDB" id="A0A975G5P4"/>
<reference evidence="1" key="1">
    <citation type="submission" date="2021-04" db="EMBL/GenBank/DDBJ databases">
        <title>Luteolibacter sp. 32A isolated from the skin of an Anderson's salamander (Ambystoma andersonii).</title>
        <authorList>
            <person name="Spergser J."/>
            <person name="Busse H.-J."/>
        </authorList>
    </citation>
    <scope>NUCLEOTIDE SEQUENCE</scope>
    <source>
        <strain evidence="1">32A</strain>
    </source>
</reference>
<evidence type="ECO:0000313" key="1">
    <source>
        <dbReference type="EMBL" id="QUE49569.1"/>
    </source>
</evidence>
<dbReference type="RefSeq" id="WP_211629658.1">
    <property type="nucleotide sequence ID" value="NZ_CP073100.1"/>
</dbReference>
<evidence type="ECO:0000313" key="2">
    <source>
        <dbReference type="Proteomes" id="UP000676169"/>
    </source>
</evidence>
<protein>
    <recommendedName>
        <fullName evidence="3">TPM domain-containing protein</fullName>
    </recommendedName>
</protein>
<sequence length="163" mass="17684">MTFPRTSALLGVLPRLTTGISDGGHLGPHEVAKLLKAKETLERKFPQVMLQVVIHSFPADHPFGLHAFWVFNAASFAGDTHRGAENHTILLAVDPGRAEGALMVGYGLEPFVTREALDHLLELAGPAWKIQRWLDGILTVTEGLDRLLESVAVLDEAGAGDEF</sequence>
<dbReference type="Proteomes" id="UP000676169">
    <property type="component" value="Chromosome"/>
</dbReference>
<gene>
    <name evidence="1" type="ORF">KBB96_11860</name>
</gene>
<accession>A0A975G5P4</accession>
<name>A0A975G5P4_9BACT</name>
<evidence type="ECO:0008006" key="3">
    <source>
        <dbReference type="Google" id="ProtNLM"/>
    </source>
</evidence>
<dbReference type="Gene3D" id="3.10.310.50">
    <property type="match status" value="1"/>
</dbReference>